<name>A0ABY8BHZ0_9BURK</name>
<proteinExistence type="predicted"/>
<dbReference type="Proteomes" id="UP001216510">
    <property type="component" value="Chromosome"/>
</dbReference>
<accession>A0ABY8BHZ0</accession>
<reference evidence="2 3" key="1">
    <citation type="submission" date="2023-02" db="EMBL/GenBank/DDBJ databases">
        <title>Gemone sequence of Telluria chitinolytica ACM 3522T.</title>
        <authorList>
            <person name="Frediansyah A."/>
            <person name="Miess H."/>
            <person name="Gross H."/>
        </authorList>
    </citation>
    <scope>NUCLEOTIDE SEQUENCE [LARGE SCALE GENOMIC DNA]</scope>
    <source>
        <strain evidence="2 3">ACM 3522</strain>
    </source>
</reference>
<evidence type="ECO:0000256" key="1">
    <source>
        <dbReference type="SAM" id="SignalP"/>
    </source>
</evidence>
<dbReference type="RefSeq" id="WP_277418232.1">
    <property type="nucleotide sequence ID" value="NZ_CP119083.1"/>
</dbReference>
<dbReference type="EMBL" id="CP119083">
    <property type="protein sequence ID" value="WEF35582.1"/>
    <property type="molecule type" value="Genomic_DNA"/>
</dbReference>
<evidence type="ECO:0000313" key="3">
    <source>
        <dbReference type="Proteomes" id="UP001216510"/>
    </source>
</evidence>
<keyword evidence="1" id="KW-0732">Signal</keyword>
<feature type="chain" id="PRO_5045347566" description="TonB C-terminal domain-containing protein" evidence="1">
    <location>
        <begin position="32"/>
        <end position="141"/>
    </location>
</feature>
<dbReference type="PROSITE" id="PS51257">
    <property type="entry name" value="PROKAR_LIPOPROTEIN"/>
    <property type="match status" value="1"/>
</dbReference>
<keyword evidence="3" id="KW-1185">Reference proteome</keyword>
<evidence type="ECO:0000313" key="2">
    <source>
        <dbReference type="EMBL" id="WEF35582.1"/>
    </source>
</evidence>
<organism evidence="2 3">
    <name type="scientific">Pseudoduganella chitinolytica</name>
    <dbReference type="NCBI Taxonomy" id="34070"/>
    <lineage>
        <taxon>Bacteria</taxon>
        <taxon>Pseudomonadati</taxon>
        <taxon>Pseudomonadota</taxon>
        <taxon>Betaproteobacteria</taxon>
        <taxon>Burkholderiales</taxon>
        <taxon>Oxalobacteraceae</taxon>
        <taxon>Telluria group</taxon>
        <taxon>Pseudoduganella</taxon>
    </lineage>
</organism>
<feature type="signal peptide" evidence="1">
    <location>
        <begin position="1"/>
        <end position="31"/>
    </location>
</feature>
<protein>
    <recommendedName>
        <fullName evidence="4">TonB C-terminal domain-containing protein</fullName>
    </recommendedName>
</protein>
<sequence>MVKQFFGPAAVATLTLTLLAGCQTMSQQGGAAQDEAPPPANPAFAGSMARFNAQFPSDKATKYEDVSLKFNNEKKLDERGNCHDKSKYPVTIVLTLDADGKVTDSVTDVSNAKAECFRKAYAGVQFPKPPIAPYHKPIQLR</sequence>
<evidence type="ECO:0008006" key="4">
    <source>
        <dbReference type="Google" id="ProtNLM"/>
    </source>
</evidence>
<gene>
    <name evidence="2" type="ORF">PX653_12770</name>
</gene>